<dbReference type="InterPro" id="IPR020806">
    <property type="entry name" value="PKS_PP-bd"/>
</dbReference>
<reference evidence="4" key="1">
    <citation type="submission" date="2020-10" db="EMBL/GenBank/DDBJ databases">
        <title>Phylogeny of dyella-like bacteria.</title>
        <authorList>
            <person name="Fu J."/>
        </authorList>
    </citation>
    <scope>NUCLEOTIDE SEQUENCE</scope>
    <source>
        <strain evidence="4">DHON07</strain>
    </source>
</reference>
<dbReference type="Pfam" id="PF00550">
    <property type="entry name" value="PP-binding"/>
    <property type="match status" value="1"/>
</dbReference>
<evidence type="ECO:0000313" key="5">
    <source>
        <dbReference type="Proteomes" id="UP001430193"/>
    </source>
</evidence>
<dbReference type="CDD" id="cd19544">
    <property type="entry name" value="E-C_NRPS"/>
    <property type="match status" value="1"/>
</dbReference>
<dbReference type="InterPro" id="IPR009081">
    <property type="entry name" value="PP-bd_ACP"/>
</dbReference>
<evidence type="ECO:0000313" key="4">
    <source>
        <dbReference type="EMBL" id="MBM7127908.1"/>
    </source>
</evidence>
<comment type="caution">
    <text evidence="4">The sequence shown here is derived from an EMBL/GenBank/DDBJ whole genome shotgun (WGS) entry which is preliminary data.</text>
</comment>
<dbReference type="Gene3D" id="1.10.1200.10">
    <property type="entry name" value="ACP-like"/>
    <property type="match status" value="1"/>
</dbReference>
<dbReference type="SUPFAM" id="SSF56801">
    <property type="entry name" value="Acetyl-CoA synthetase-like"/>
    <property type="match status" value="2"/>
</dbReference>
<dbReference type="Pfam" id="PF13193">
    <property type="entry name" value="AMP-binding_C"/>
    <property type="match status" value="1"/>
</dbReference>
<dbReference type="Gene3D" id="3.30.559.30">
    <property type="entry name" value="Nonribosomal peptide synthetase, condensation domain"/>
    <property type="match status" value="1"/>
</dbReference>
<dbReference type="PANTHER" id="PTHR45527">
    <property type="entry name" value="NONRIBOSOMAL PEPTIDE SYNTHETASE"/>
    <property type="match status" value="1"/>
</dbReference>
<keyword evidence="2" id="KW-0597">Phosphoprotein</keyword>
<dbReference type="InterPro" id="IPR045851">
    <property type="entry name" value="AMP-bd_C_sf"/>
</dbReference>
<dbReference type="InterPro" id="IPR010071">
    <property type="entry name" value="AA_adenyl_dom"/>
</dbReference>
<proteinExistence type="predicted"/>
<dbReference type="PROSITE" id="PS50075">
    <property type="entry name" value="CARRIER"/>
    <property type="match status" value="1"/>
</dbReference>
<dbReference type="Pfam" id="PF00501">
    <property type="entry name" value="AMP-binding"/>
    <property type="match status" value="2"/>
</dbReference>
<dbReference type="InterPro" id="IPR025110">
    <property type="entry name" value="AMP-bd_C"/>
</dbReference>
<dbReference type="InterPro" id="IPR036736">
    <property type="entry name" value="ACP-like_sf"/>
</dbReference>
<dbReference type="Gene3D" id="3.30.300.30">
    <property type="match status" value="1"/>
</dbReference>
<dbReference type="Pfam" id="PF00668">
    <property type="entry name" value="Condensation"/>
    <property type="match status" value="1"/>
</dbReference>
<dbReference type="SUPFAM" id="SSF47336">
    <property type="entry name" value="ACP-like"/>
    <property type="match status" value="1"/>
</dbReference>
<dbReference type="InterPro" id="IPR001242">
    <property type="entry name" value="Condensation_dom"/>
</dbReference>
<organism evidence="4 5">
    <name type="scientific">Dyella mobilis</name>
    <dbReference type="NCBI Taxonomy" id="1849582"/>
    <lineage>
        <taxon>Bacteria</taxon>
        <taxon>Pseudomonadati</taxon>
        <taxon>Pseudomonadota</taxon>
        <taxon>Gammaproteobacteria</taxon>
        <taxon>Lysobacterales</taxon>
        <taxon>Rhodanobacteraceae</taxon>
        <taxon>Dyella</taxon>
    </lineage>
</organism>
<dbReference type="PANTHER" id="PTHR45527:SF1">
    <property type="entry name" value="FATTY ACID SYNTHASE"/>
    <property type="match status" value="1"/>
</dbReference>
<evidence type="ECO:0000256" key="1">
    <source>
        <dbReference type="ARBA" id="ARBA00022450"/>
    </source>
</evidence>
<dbReference type="InterPro" id="IPR023213">
    <property type="entry name" value="CAT-like_dom_sf"/>
</dbReference>
<name>A0ABS2K9N8_9GAMM</name>
<gene>
    <name evidence="4" type="ORF">ISS99_00095</name>
</gene>
<dbReference type="InterPro" id="IPR000873">
    <property type="entry name" value="AMP-dep_synth/lig_dom"/>
</dbReference>
<evidence type="ECO:0000259" key="3">
    <source>
        <dbReference type="PROSITE" id="PS50075"/>
    </source>
</evidence>
<dbReference type="InterPro" id="IPR042099">
    <property type="entry name" value="ANL_N_sf"/>
</dbReference>
<dbReference type="InterPro" id="IPR020845">
    <property type="entry name" value="AMP-binding_CS"/>
</dbReference>
<dbReference type="PROSITE" id="PS00455">
    <property type="entry name" value="AMP_BINDING"/>
    <property type="match status" value="2"/>
</dbReference>
<keyword evidence="1" id="KW-0596">Phosphopantetheine</keyword>
<dbReference type="EMBL" id="JADIKF010000019">
    <property type="protein sequence ID" value="MBM7127908.1"/>
    <property type="molecule type" value="Genomic_DNA"/>
</dbReference>
<protein>
    <submittedName>
        <fullName evidence="4">Amino acid adenylation domain-containing protein</fullName>
    </submittedName>
</protein>
<dbReference type="Gene3D" id="2.30.38.10">
    <property type="entry name" value="Luciferase, Domain 3"/>
    <property type="match status" value="1"/>
</dbReference>
<dbReference type="Gene3D" id="3.30.559.10">
    <property type="entry name" value="Chloramphenicol acetyltransferase-like domain"/>
    <property type="match status" value="1"/>
</dbReference>
<dbReference type="SUPFAM" id="SSF52777">
    <property type="entry name" value="CoA-dependent acyltransferases"/>
    <property type="match status" value="2"/>
</dbReference>
<dbReference type="NCBIfam" id="TIGR01733">
    <property type="entry name" value="AA-adenyl-dom"/>
    <property type="match status" value="1"/>
</dbReference>
<feature type="domain" description="Carrier" evidence="3">
    <location>
        <begin position="425"/>
        <end position="499"/>
    </location>
</feature>
<dbReference type="SMART" id="SM00823">
    <property type="entry name" value="PKS_PP"/>
    <property type="match status" value="1"/>
</dbReference>
<evidence type="ECO:0000256" key="2">
    <source>
        <dbReference type="ARBA" id="ARBA00022553"/>
    </source>
</evidence>
<feature type="non-terminal residue" evidence="4">
    <location>
        <position position="1"/>
    </location>
</feature>
<dbReference type="Proteomes" id="UP001430193">
    <property type="component" value="Unassembled WGS sequence"/>
</dbReference>
<dbReference type="Gene3D" id="3.40.50.980">
    <property type="match status" value="2"/>
</dbReference>
<dbReference type="Gene3D" id="3.40.50.12780">
    <property type="entry name" value="N-terminal domain of ligase-like"/>
    <property type="match status" value="1"/>
</dbReference>
<dbReference type="RefSeq" id="WP_204629528.1">
    <property type="nucleotide sequence ID" value="NZ_JADIKF010000019.1"/>
</dbReference>
<sequence>DAQPELLLSDAVGRRALGDTALACVPALHLDTSPLPWSTQSPSNPDAAVLGLHSRHLAYVIYTSGSTGKPKGVMIEHAAVCHQISALQASYGYEKHDRILQFASVSFDASIEEIFGALLTGASLVLRTQAWLTSVDDFIDNCALHQITVTSLPTSFWSQLVNTEGRKALPNTLRLMVIGGEEASAATLKAWCSQEGYRPELMNSYGPTETTVNATLQKIRPEGPWGSIGRPIANTRIYLLDANRQLAPLGAAGEIYIGGAGVARGYLNRQELTAERFLPDPFSLQADARMYRSGDLARYLPDGNLEFLGRNDHQVKIRGFRIEPGEIEVRLAEHPLVREAVVIPREDIPGDKRLVAYVTMTESGRGQNEFVSTLRAHLSTQLPNYMVPAAFVPLESLPLTPNGKLDRKALPAPDSDAYARSTYQAPQGETERALAALWEELLGVESVGRNDHFFELGGHSLLAVQLMARLRRQGLGVEIRALFSTPVLRDLAATLGSYREIAVPANAITSQSTAITPDMLPLIDLTQADIDRVVAQVPGGVANIQDIYALSPLQEGILFHHLLATEGDPYLLISQMAFADRDLIDRYLGAIQRVVDRHDILRTAFVWDGLSTPAQIVLRKVVLPVTTLKFDLQDGPIQEQLARRFDPRQHRLDLSRAPLLQFVVAQDTEHGRWLLLELQHHLIGDHSTLEILHAEVRAFLSGQDHALPVPQPFRNLIAHARLGLSAAEHEHFFRGMLGDIDEPTTPFGLVDVHRDGARVGQAHQMLPKSLNQRLRAQARRLGVNLASLCHLAWGQVVAKTSGRESVVFGTVLFGRMHGGEGADQAMGLFINTLPIRLDLDDTDVETSARKTHDRLAELLRHEHASLALAQRCSGLAGLGSPFSALLNYRHHVSAAALDTPVVEGPERLSGEERSNYPLTLSVEDLGDGLGLTVQVVQPVSPLRVCRFMQRALEQLADALEHTPHVPVRQLDVLPLEEKQLLLTKWNQTDAAYPQDQCIHELFEQQALRTPEATAVVFEHRSISYAQLNARANHLALQLVAEGVRPGQHVVTLIERGNALVVAQLAILKAGAIYVPVDTQAPASRANWIASDCGATHVLVDEMRALTAAVDLPVIVVYDNEIDAAAYASNPVLASGDEDVAYVMYTSGSTGHPKGVRVLHRGVARLVINNGYVVFDTQSRVAFASNPAFDASTMEVWGPLLNGGAIVIIDRDSTLDPARFAQALTHHAVTTLFLTTALFNQHVRTIAPALARLKYLLCGGERNDPESFWQLLEHGGPQHLIHCYGPTETTTFALTCAIDASYRSCTNLPIGRPIANTRIYVLDAHRQPVPRGVAGELYIGGAGV</sequence>
<accession>A0ABS2K9N8</accession>
<feature type="non-terminal residue" evidence="4">
    <location>
        <position position="1343"/>
    </location>
</feature>
<dbReference type="CDD" id="cd05930">
    <property type="entry name" value="A_NRPS"/>
    <property type="match status" value="1"/>
</dbReference>
<keyword evidence="5" id="KW-1185">Reference proteome</keyword>